<protein>
    <submittedName>
        <fullName evidence="10">L-fucose:H+ symporter permease</fullName>
    </submittedName>
</protein>
<keyword evidence="5 6" id="KW-0472">Membrane</keyword>
<feature type="transmembrane region" description="Helical" evidence="6">
    <location>
        <begin position="137"/>
        <end position="162"/>
    </location>
</feature>
<evidence type="ECO:0000313" key="10">
    <source>
        <dbReference type="EMBL" id="EAK0452251.1"/>
    </source>
</evidence>
<dbReference type="EMBL" id="AACCXK010000002">
    <property type="protein sequence ID" value="EAK0452251.1"/>
    <property type="molecule type" value="Genomic_DNA"/>
</dbReference>
<feature type="transmembrane region" description="Helical" evidence="6">
    <location>
        <begin position="259"/>
        <end position="277"/>
    </location>
</feature>
<evidence type="ECO:0000313" key="12">
    <source>
        <dbReference type="Proteomes" id="UP000535509"/>
    </source>
</evidence>
<reference evidence="10 13" key="1">
    <citation type="submission" date="2018-05" db="EMBL/GenBank/DDBJ databases">
        <authorList>
            <consortium name="PulseNet: The National Subtyping Network for Foodborne Disease Surveillance"/>
            <person name="Tarr C.L."/>
            <person name="Trees E."/>
            <person name="Katz L.S."/>
            <person name="Carleton-Romer H.A."/>
            <person name="Stroika S."/>
            <person name="Kucerova Z."/>
            <person name="Roache K.F."/>
            <person name="Sabol A.L."/>
            <person name="Besser J."/>
            <person name="Gerner-Smidt P."/>
        </authorList>
    </citation>
    <scope>NUCLEOTIDE SEQUENCE</scope>
    <source>
        <strain evidence="10">2014D-0197</strain>
        <strain evidence="8 13">2016D-0221</strain>
        <strain evidence="11">D4313</strain>
        <strain evidence="9 12">PNUSAC001503</strain>
    </source>
</reference>
<dbReference type="NCBIfam" id="TIGR00885">
    <property type="entry name" value="fucP"/>
    <property type="match status" value="1"/>
</dbReference>
<dbReference type="InterPro" id="IPR005275">
    <property type="entry name" value="Lfuc_symporter_FucP"/>
</dbReference>
<dbReference type="InterPro" id="IPR050375">
    <property type="entry name" value="MFS_TsgA-like"/>
</dbReference>
<dbReference type="PANTHER" id="PTHR43702">
    <property type="entry name" value="L-FUCOSE-PROTON SYMPORTER"/>
    <property type="match status" value="1"/>
</dbReference>
<dbReference type="InterPro" id="IPR020846">
    <property type="entry name" value="MFS_dom"/>
</dbReference>
<keyword evidence="3 6" id="KW-0812">Transmembrane</keyword>
<evidence type="ECO:0000313" key="13">
    <source>
        <dbReference type="Proteomes" id="UP000557842"/>
    </source>
</evidence>
<evidence type="ECO:0000313" key="8">
    <source>
        <dbReference type="EMBL" id="EAI5407189.1"/>
    </source>
</evidence>
<evidence type="ECO:0000256" key="1">
    <source>
        <dbReference type="ARBA" id="ARBA00004429"/>
    </source>
</evidence>
<dbReference type="PROSITE" id="PS50850">
    <property type="entry name" value="MFS"/>
    <property type="match status" value="1"/>
</dbReference>
<organism evidence="10">
    <name type="scientific">Campylobacter fetus</name>
    <dbReference type="NCBI Taxonomy" id="196"/>
    <lineage>
        <taxon>Bacteria</taxon>
        <taxon>Pseudomonadati</taxon>
        <taxon>Campylobacterota</taxon>
        <taxon>Epsilonproteobacteria</taxon>
        <taxon>Campylobacterales</taxon>
        <taxon>Campylobacteraceae</taxon>
        <taxon>Campylobacter</taxon>
    </lineage>
</organism>
<name>A0A5L4XFS4_CAMFE</name>
<dbReference type="EMBL" id="AABQDW010000001">
    <property type="protein sequence ID" value="EAI5407189.1"/>
    <property type="molecule type" value="Genomic_DNA"/>
</dbReference>
<dbReference type="Proteomes" id="UP000535509">
    <property type="component" value="Unassembled WGS sequence"/>
</dbReference>
<comment type="caution">
    <text evidence="10">The sequence shown here is derived from an EMBL/GenBank/DDBJ whole genome shotgun (WGS) entry which is preliminary data.</text>
</comment>
<feature type="transmembrane region" description="Helical" evidence="6">
    <location>
        <begin position="174"/>
        <end position="195"/>
    </location>
</feature>
<dbReference type="EMBL" id="AACCXM010000001">
    <property type="protein sequence ID" value="EAK0467976.1"/>
    <property type="molecule type" value="Genomic_DNA"/>
</dbReference>
<evidence type="ECO:0000256" key="6">
    <source>
        <dbReference type="SAM" id="Phobius"/>
    </source>
</evidence>
<dbReference type="Proteomes" id="UP000557842">
    <property type="component" value="Unassembled WGS sequence"/>
</dbReference>
<feature type="transmembrane region" description="Helical" evidence="6">
    <location>
        <begin position="374"/>
        <end position="393"/>
    </location>
</feature>
<feature type="domain" description="Major facilitator superfamily (MFS) profile" evidence="7">
    <location>
        <begin position="9"/>
        <end position="399"/>
    </location>
</feature>
<evidence type="ECO:0000256" key="5">
    <source>
        <dbReference type="ARBA" id="ARBA00023136"/>
    </source>
</evidence>
<sequence>MQNKNIKITFILVTSLFLLWGLSYGLLDVMNKNFQTHLGITKANSGLLQAAYFGAYFIIAIPASLIASKYSYKVGIIVGLLLYAIGSLMIIPASNSANFDLFLLAFFILACGLGSLETNANPYITKLGSDKRASFRLNLAQSFNGVGQFIGPIIGGSLFLSLSHGNLDENMKNVQMVYVGIAAIVLFIMLLFIIIKMPEITNEDEKQQNSGGYKDLLNYKHFKIGVLAQFLYVAAQVGAGAFFINYSVEHWDTLSDANAAWYLSTALVAFMIGRVVTTPFMVKFSPNNVLGIYALINSIIIILLYILSGPISVYALIAMFFFMSISFPTIFALSIVNIPSNLVKPASSILVMSIVGGAIMPFIMGKIADVTHQTAAGFLVLFPCFLFVAWYGFKGSKLD</sequence>
<feature type="transmembrane region" description="Helical" evidence="6">
    <location>
        <begin position="49"/>
        <end position="67"/>
    </location>
</feature>
<feature type="transmembrane region" description="Helical" evidence="6">
    <location>
        <begin position="348"/>
        <end position="368"/>
    </location>
</feature>
<keyword evidence="4 6" id="KW-1133">Transmembrane helix</keyword>
<dbReference type="Gene3D" id="1.20.1250.20">
    <property type="entry name" value="MFS general substrate transporter like domains"/>
    <property type="match status" value="2"/>
</dbReference>
<dbReference type="Pfam" id="PF07690">
    <property type="entry name" value="MFS_1"/>
    <property type="match status" value="1"/>
</dbReference>
<dbReference type="InterPro" id="IPR036259">
    <property type="entry name" value="MFS_trans_sf"/>
</dbReference>
<feature type="transmembrane region" description="Helical" evidence="6">
    <location>
        <begin position="99"/>
        <end position="116"/>
    </location>
</feature>
<dbReference type="GO" id="GO:0005886">
    <property type="term" value="C:plasma membrane"/>
    <property type="evidence" value="ECO:0007669"/>
    <property type="project" value="UniProtKB-SubCell"/>
</dbReference>
<accession>A0A5L4XFS4</accession>
<evidence type="ECO:0000313" key="11">
    <source>
        <dbReference type="EMBL" id="EAK0467976.1"/>
    </source>
</evidence>
<evidence type="ECO:0000256" key="2">
    <source>
        <dbReference type="ARBA" id="ARBA00022475"/>
    </source>
</evidence>
<evidence type="ECO:0000259" key="7">
    <source>
        <dbReference type="PROSITE" id="PS50850"/>
    </source>
</evidence>
<feature type="transmembrane region" description="Helical" evidence="6">
    <location>
        <begin position="74"/>
        <end position="93"/>
    </location>
</feature>
<feature type="transmembrane region" description="Helical" evidence="6">
    <location>
        <begin position="313"/>
        <end position="336"/>
    </location>
</feature>
<dbReference type="GeneID" id="61064893"/>
<feature type="transmembrane region" description="Helical" evidence="6">
    <location>
        <begin position="289"/>
        <end position="307"/>
    </location>
</feature>
<dbReference type="RefSeq" id="WP_011732067.1">
    <property type="nucleotide sequence ID" value="NZ_AABUZP020000005.1"/>
</dbReference>
<feature type="transmembrane region" description="Helical" evidence="6">
    <location>
        <begin position="224"/>
        <end position="247"/>
    </location>
</feature>
<comment type="subcellular location">
    <subcellularLocation>
        <location evidence="1">Cell inner membrane</location>
        <topology evidence="1">Multi-pass membrane protein</topology>
    </subcellularLocation>
</comment>
<dbReference type="InterPro" id="IPR011701">
    <property type="entry name" value="MFS"/>
</dbReference>
<evidence type="ECO:0000256" key="3">
    <source>
        <dbReference type="ARBA" id="ARBA00022692"/>
    </source>
</evidence>
<evidence type="ECO:0000313" key="9">
    <source>
        <dbReference type="EMBL" id="EAI8859556.1"/>
    </source>
</evidence>
<dbReference type="EMBL" id="AABTCC010000021">
    <property type="protein sequence ID" value="EAI8859556.1"/>
    <property type="molecule type" value="Genomic_DNA"/>
</dbReference>
<keyword evidence="2" id="KW-1003">Cell membrane</keyword>
<dbReference type="PANTHER" id="PTHR43702:SF3">
    <property type="entry name" value="PROTEIN TSGA"/>
    <property type="match status" value="1"/>
</dbReference>
<dbReference type="SUPFAM" id="SSF103473">
    <property type="entry name" value="MFS general substrate transporter"/>
    <property type="match status" value="1"/>
</dbReference>
<evidence type="ECO:0000256" key="4">
    <source>
        <dbReference type="ARBA" id="ARBA00022989"/>
    </source>
</evidence>
<gene>
    <name evidence="10" type="primary">fucP</name>
    <name evidence="10" type="ORF">AAH17_01045</name>
    <name evidence="11" type="ORF">AAH24_01115</name>
    <name evidence="8" type="ORF">BVH53_00470</name>
    <name evidence="9" type="ORF">CX802_06940</name>
</gene>
<dbReference type="GO" id="GO:0015535">
    <property type="term" value="F:fucose:proton symporter activity"/>
    <property type="evidence" value="ECO:0007669"/>
    <property type="project" value="InterPro"/>
</dbReference>
<keyword evidence="12" id="KW-1185">Reference proteome</keyword>
<proteinExistence type="predicted"/>
<dbReference type="OMA" id="CIFPIIF"/>
<dbReference type="CDD" id="cd17394">
    <property type="entry name" value="MFS_FucP_like"/>
    <property type="match status" value="1"/>
</dbReference>
<dbReference type="AlphaFoldDB" id="A0A5L4XFS4"/>